<feature type="domain" description="tRNA/rRNA methyltransferase SpoU type" evidence="12">
    <location>
        <begin position="1396"/>
        <end position="1537"/>
    </location>
</feature>
<proteinExistence type="inferred from homology"/>
<keyword evidence="2" id="KW-0489">Methyltransferase</keyword>
<sequence>MEGSVEILLNHLENKEKCVNSVILRLASSLLSTKHVSSDCTYFRKKLETLNIVMKVECLSNRTKILENGEYLRVIEEVVDMCIKTLCGLADGKDLCIPVICDVLCSSLALLPQYLMNDKITIIMHNCKRFLMKLVKSPSLMSEDLQNSSTEVVKLGINLRIWESVISLLTSWGNKSECAGEGNPNKDNISLFDDEFIELLLKIISYEHDILTSQILLCVIPKLVSLTKTNSVLEKLWNYITDLSSASNGQKVTPHVFLIMCALCDYFIPCEQDISYSFPVSKNDEFWRLLQCGLASHDALMRKQALYLLKRAVERESTIPSLVCNKSKVVLFWWDQQNSQNFQKIWEELFLFLEVLEEKQLHLIEPVQPVISSLIKACQKSLIHSSWILCVIHRALRHESNAVVKWGILCFTELDINLYMVYNVNFADIVFSLVNALNSSSMYIMNSKNLLLPEVVRGLRSFFVSIADTDPECRKNFFRHLLKSIVEVSWGPVALFYVVFALAAVPKCPVWAAHDIQIMKNFLLDALATQVVHIRGAIQSFFIDILINLTDEQQLEVSAVAEIMGSFSKSEGLRRGSSSWHNVILWLKSFVSKACAFRYAQKSFDTVINDNLECEKLTAARMIILLSDADLICLDAFNSSGLYSLSNALLSLVEHFENCHERLYVCHAKQDSCLEMLIHLLKESQPIVENDLTGKYILSLIFKVIPGVFYCIKRYMFSAYNLESFDTSVMYLHSLNILSNEPKLQCNLLKHAEMLQSACLSIASLENATPMSEYFSIKVLSWISNLMNESYKTDEHYVKTSALFEKQMAFSENMLKRKNLNCILIKAQQDKQLTRDMQTLWGRLVAEYMQSTWFVLNFYIEMQTNSSELQMEFEFASYILTEAGEALEVGGRGMLIPVMSVMQQIAHLLVTSETREKVKRFIALCWTGIFELRKSELFWISMEKFVQMTFQKCLMNDSEMSEILLQYARKIFIQGESVTGLCNKLLQQLQEVAKHYNLGIFQAFADILVDALLFGPVYRRDRKIDDETCAFIKSLGDKCCINDAYDICSDTEVRARAINLLLYCQDNETFSGVEITVKIVNILLLKDALASRQRSRYFADSYHHRLKNRIMQVLLLLEPLLPEEECEKLTTYLRSSVLTENHQPSVRYLQEWILIRLMIKNPKAHFLIWDVFQAAAETKPGSLCSFISIVYHIARMLPKDGLEEFIDKAITEMLPCTMTQHFNVRLYAQVSLSKLWEYAEEKALSNVTEKYRIMYLGIMTCLRAPSSSKSVKKLEDFYFTAFHPVEHYSLQTIFYELPRLTNVTQDEWISPETLLSCGLKTTSSVFNKRTDLQDCEHLSSIVKSELLPDDDALCTEVANVQKKIIPWKAMVPDPEMLLSLSETIMRRKQMILEEGLIIVASLIDRPPNLGGLSRTCEAFGVCQYVIGNIKYLEDKQFQTLSVSAERWISIREIKPHDLALYLEDMKCRGYTIVGAEQTANSILLSKVKFPKRTLLLLGNEKEGIPVNLLPLLDMCVEVPQQGVIRSLNVHVTGAIFIWEYARQHNVKH</sequence>
<dbReference type="Pfam" id="PF25050">
    <property type="entry name" value="TARBP1"/>
    <property type="match status" value="1"/>
</dbReference>
<dbReference type="InterPro" id="IPR056921">
    <property type="entry name" value="TARBP1_dom"/>
</dbReference>
<evidence type="ECO:0000256" key="10">
    <source>
        <dbReference type="ARBA" id="ARBA00093636"/>
    </source>
</evidence>
<evidence type="ECO:0000256" key="11">
    <source>
        <dbReference type="ARBA" id="ARBA00093656"/>
    </source>
</evidence>
<dbReference type="SUPFAM" id="SSF75217">
    <property type="entry name" value="alpha/beta knot"/>
    <property type="match status" value="1"/>
</dbReference>
<dbReference type="CDD" id="cd18091">
    <property type="entry name" value="SpoU-like_TRM3-like"/>
    <property type="match status" value="1"/>
</dbReference>
<evidence type="ECO:0000256" key="8">
    <source>
        <dbReference type="ARBA" id="ARBA00093361"/>
    </source>
</evidence>
<evidence type="ECO:0000256" key="4">
    <source>
        <dbReference type="ARBA" id="ARBA00022691"/>
    </source>
</evidence>
<evidence type="ECO:0000256" key="2">
    <source>
        <dbReference type="ARBA" id="ARBA00022603"/>
    </source>
</evidence>
<evidence type="ECO:0000256" key="9">
    <source>
        <dbReference type="ARBA" id="ARBA00093594"/>
    </source>
</evidence>
<dbReference type="Proteomes" id="UP001378592">
    <property type="component" value="Unassembled WGS sequence"/>
</dbReference>
<dbReference type="InterPro" id="IPR001537">
    <property type="entry name" value="SpoU_MeTrfase"/>
</dbReference>
<dbReference type="FunFam" id="3.40.1280.10:FF:000010">
    <property type="entry name" value="probable methyltransferase TARBP1"/>
    <property type="match status" value="1"/>
</dbReference>
<evidence type="ECO:0000313" key="15">
    <source>
        <dbReference type="Proteomes" id="UP001378592"/>
    </source>
</evidence>
<keyword evidence="4" id="KW-0949">S-adenosyl-L-methionine</keyword>
<accession>A0AAN9Z1L9</accession>
<gene>
    <name evidence="14" type="ORF">R5R35_012404</name>
</gene>
<dbReference type="PANTHER" id="PTHR12029">
    <property type="entry name" value="RNA METHYLTRANSFERASE"/>
    <property type="match status" value="1"/>
</dbReference>
<dbReference type="GO" id="GO:0141100">
    <property type="term" value="F:tRNA (guanine(18)-2'-O)-methyltransferase activity"/>
    <property type="evidence" value="ECO:0007669"/>
    <property type="project" value="UniProtKB-EC"/>
</dbReference>
<evidence type="ECO:0000313" key="14">
    <source>
        <dbReference type="EMBL" id="KAK7864628.1"/>
    </source>
</evidence>
<dbReference type="InterPro" id="IPR045330">
    <property type="entry name" value="TRM3/TARBP1"/>
</dbReference>
<evidence type="ECO:0000256" key="7">
    <source>
        <dbReference type="ARBA" id="ARBA00093266"/>
    </source>
</evidence>
<protein>
    <recommendedName>
        <fullName evidence="10">tRNA (guanosine(18)-2'-O)-methyltransferase TARBP1</fullName>
        <ecNumber evidence="9">2.1.1.34</ecNumber>
    </recommendedName>
    <alternativeName>
        <fullName evidence="11">TAR RNA-binding protein 1</fullName>
    </alternativeName>
</protein>
<keyword evidence="5" id="KW-0694">RNA-binding</keyword>
<dbReference type="InterPro" id="IPR016024">
    <property type="entry name" value="ARM-type_fold"/>
</dbReference>
<evidence type="ECO:0000256" key="6">
    <source>
        <dbReference type="ARBA" id="ARBA00022990"/>
    </source>
</evidence>
<evidence type="ECO:0000256" key="1">
    <source>
        <dbReference type="ARBA" id="ARBA00007228"/>
    </source>
</evidence>
<feature type="domain" description="TARBP1" evidence="13">
    <location>
        <begin position="286"/>
        <end position="382"/>
    </location>
</feature>
<comment type="catalytic activity">
    <reaction evidence="7">
        <text>guanosine(18) in tRNA + S-adenosyl-L-methionine = 2'-O-methylguanosine(18) in tRNA + S-adenosyl-L-homocysteine + H(+)</text>
        <dbReference type="Rhea" id="RHEA:20077"/>
        <dbReference type="Rhea" id="RHEA-COMP:10190"/>
        <dbReference type="Rhea" id="RHEA-COMP:10192"/>
        <dbReference type="ChEBI" id="CHEBI:15378"/>
        <dbReference type="ChEBI" id="CHEBI:57856"/>
        <dbReference type="ChEBI" id="CHEBI:59789"/>
        <dbReference type="ChEBI" id="CHEBI:74269"/>
        <dbReference type="ChEBI" id="CHEBI:74445"/>
        <dbReference type="EC" id="2.1.1.34"/>
    </reaction>
    <physiologicalReaction direction="left-to-right" evidence="7">
        <dbReference type="Rhea" id="RHEA:20078"/>
    </physiologicalReaction>
</comment>
<dbReference type="Pfam" id="PF00588">
    <property type="entry name" value="SpoU_methylase"/>
    <property type="match status" value="1"/>
</dbReference>
<name>A0AAN9Z1L9_9ORTH</name>
<dbReference type="PANTHER" id="PTHR12029:SF11">
    <property type="entry name" value="METHYLTRANSFERASE TARBP1-RELATED"/>
    <property type="match status" value="1"/>
</dbReference>
<reference evidence="14 15" key="1">
    <citation type="submission" date="2024-03" db="EMBL/GenBank/DDBJ databases">
        <title>The genome assembly and annotation of the cricket Gryllus longicercus Weissman &amp; Gray.</title>
        <authorList>
            <person name="Szrajer S."/>
            <person name="Gray D."/>
            <person name="Ylla G."/>
        </authorList>
    </citation>
    <scope>NUCLEOTIDE SEQUENCE [LARGE SCALE GENOMIC DNA]</scope>
    <source>
        <strain evidence="14">DAG 2021-001</strain>
        <tissue evidence="14">Whole body minus gut</tissue>
    </source>
</reference>
<dbReference type="Gene3D" id="3.40.1280.10">
    <property type="match status" value="1"/>
</dbReference>
<dbReference type="GO" id="GO:0003723">
    <property type="term" value="F:RNA binding"/>
    <property type="evidence" value="ECO:0007669"/>
    <property type="project" value="UniProtKB-KW"/>
</dbReference>
<organism evidence="14 15">
    <name type="scientific">Gryllus longicercus</name>
    <dbReference type="NCBI Taxonomy" id="2509291"/>
    <lineage>
        <taxon>Eukaryota</taxon>
        <taxon>Metazoa</taxon>
        <taxon>Ecdysozoa</taxon>
        <taxon>Arthropoda</taxon>
        <taxon>Hexapoda</taxon>
        <taxon>Insecta</taxon>
        <taxon>Pterygota</taxon>
        <taxon>Neoptera</taxon>
        <taxon>Polyneoptera</taxon>
        <taxon>Orthoptera</taxon>
        <taxon>Ensifera</taxon>
        <taxon>Gryllidea</taxon>
        <taxon>Grylloidea</taxon>
        <taxon>Gryllidae</taxon>
        <taxon>Gryllinae</taxon>
        <taxon>Gryllus</taxon>
    </lineage>
</organism>
<keyword evidence="3" id="KW-0808">Transferase</keyword>
<comment type="caution">
    <text evidence="14">The sequence shown here is derived from an EMBL/GenBank/DDBJ whole genome shotgun (WGS) entry which is preliminary data.</text>
</comment>
<dbReference type="InterPro" id="IPR029028">
    <property type="entry name" value="Alpha/beta_knot_MTases"/>
</dbReference>
<evidence type="ECO:0000256" key="5">
    <source>
        <dbReference type="ARBA" id="ARBA00022884"/>
    </source>
</evidence>
<keyword evidence="15" id="KW-1185">Reference proteome</keyword>
<comment type="function">
    <text evidence="8">S-adenosyl-L-methionine-dependent 2'-O-ribose methyltransferase that catalyzes the formation of 2'-O-methylguanosine at position 18 (Gm18) in a subset of tRNA. Selectively mediates Gm18 methylation of tRNAGln-TTG/CTG and tRNASer-TGA/GCT. Gm18 modification can enhance the stability of modified tRNAs.</text>
</comment>
<dbReference type="InterPro" id="IPR044748">
    <property type="entry name" value="Trm3/TARBP1_C"/>
</dbReference>
<dbReference type="EMBL" id="JAZDUA010000198">
    <property type="protein sequence ID" value="KAK7864628.1"/>
    <property type="molecule type" value="Genomic_DNA"/>
</dbReference>
<dbReference type="GO" id="GO:0030488">
    <property type="term" value="P:tRNA methylation"/>
    <property type="evidence" value="ECO:0007669"/>
    <property type="project" value="InterPro"/>
</dbReference>
<evidence type="ECO:0000259" key="13">
    <source>
        <dbReference type="Pfam" id="PF25050"/>
    </source>
</evidence>
<dbReference type="SUPFAM" id="SSF48371">
    <property type="entry name" value="ARM repeat"/>
    <property type="match status" value="1"/>
</dbReference>
<dbReference type="InterPro" id="IPR029026">
    <property type="entry name" value="tRNA_m1G_MTases_N"/>
</dbReference>
<evidence type="ECO:0000256" key="3">
    <source>
        <dbReference type="ARBA" id="ARBA00022679"/>
    </source>
</evidence>
<comment type="similarity">
    <text evidence="1">Belongs to the class IV-like SAM-binding methyltransferase superfamily. RNA methyltransferase TrmH family.</text>
</comment>
<evidence type="ECO:0000259" key="12">
    <source>
        <dbReference type="Pfam" id="PF00588"/>
    </source>
</evidence>
<dbReference type="EC" id="2.1.1.34" evidence="9"/>
<keyword evidence="6" id="KW-0007">Acetylation</keyword>